<name>A0ABM6BGK7_YERET</name>
<proteinExistence type="predicted"/>
<gene>
    <name evidence="1" type="ORF">PL78_01005</name>
</gene>
<dbReference type="Proteomes" id="UP000266744">
    <property type="component" value="Chromosome"/>
</dbReference>
<evidence type="ECO:0000313" key="1">
    <source>
        <dbReference type="EMBL" id="ANI28421.1"/>
    </source>
</evidence>
<sequence length="145" mass="16741">MNLYSYVPNPLTYIDPLGLASCRLNNMGRTPGKNSKTGREVIERMRGEGRIRGAGSDMRFKSSTDNKWYRVQDADMAHLTDAVKYWNQKGGYYGPKSKEVRAFMRDSKNYELEYFGHNRSQGAKLPDRYRDPSDFIGPAEMSQYF</sequence>
<evidence type="ECO:0000313" key="2">
    <source>
        <dbReference type="Proteomes" id="UP000266744"/>
    </source>
</evidence>
<dbReference type="EMBL" id="CP010029">
    <property type="protein sequence ID" value="ANI28421.1"/>
    <property type="molecule type" value="Genomic_DNA"/>
</dbReference>
<accession>A0ABM6BGK7</accession>
<keyword evidence="2" id="KW-1185">Reference proteome</keyword>
<evidence type="ECO:0008006" key="3">
    <source>
        <dbReference type="Google" id="ProtNLM"/>
    </source>
</evidence>
<protein>
    <recommendedName>
        <fullName evidence="3">Rhs family protein</fullName>
    </recommendedName>
</protein>
<organism evidence="1 2">
    <name type="scientific">Yersinia entomophaga</name>
    <dbReference type="NCBI Taxonomy" id="935293"/>
    <lineage>
        <taxon>Bacteria</taxon>
        <taxon>Pseudomonadati</taxon>
        <taxon>Pseudomonadota</taxon>
        <taxon>Gammaproteobacteria</taxon>
        <taxon>Enterobacterales</taxon>
        <taxon>Yersiniaceae</taxon>
        <taxon>Yersinia</taxon>
    </lineage>
</organism>
<reference evidence="1 2" key="1">
    <citation type="journal article" date="2016" name="Toxins">
        <title>The Draft Genome Sequence of the Yersinia entomophaga Entomopathogenic Type Strain MH96T.</title>
        <authorList>
            <person name="Hurst M.R."/>
            <person name="Beattie A."/>
            <person name="Altermann E."/>
            <person name="Moraga R.M."/>
            <person name="Harper L.A."/>
            <person name="Calder J."/>
            <person name="Laugraud A."/>
        </authorList>
    </citation>
    <scope>NUCLEOTIDE SEQUENCE [LARGE SCALE GENOMIC DNA]</scope>
    <source>
        <strain evidence="1 2">MH96</strain>
    </source>
</reference>